<feature type="chain" id="PRO_5011831979" description="Dipeptidase" evidence="1">
    <location>
        <begin position="17"/>
        <end position="390"/>
    </location>
</feature>
<dbReference type="InterPro" id="IPR000180">
    <property type="entry name" value="Dipep_AS"/>
</dbReference>
<keyword evidence="1" id="KW-0378">Hydrolase</keyword>
<comment type="similarity">
    <text evidence="1">Belongs to the metallo-dependent hydrolases superfamily. Peptidase M19 family.</text>
</comment>
<comment type="caution">
    <text evidence="2">The sequence shown here is derived from an EMBL/GenBank/DDBJ whole genome shotgun (WGS) entry which is preliminary data.</text>
</comment>
<name>A0A1X2I748_9FUNG</name>
<dbReference type="SUPFAM" id="SSF51556">
    <property type="entry name" value="Metallo-dependent hydrolases"/>
    <property type="match status" value="1"/>
</dbReference>
<keyword evidence="1" id="KW-0224">Dipeptidase</keyword>
<evidence type="ECO:0000313" key="3">
    <source>
        <dbReference type="Proteomes" id="UP000193560"/>
    </source>
</evidence>
<reference evidence="2 3" key="1">
    <citation type="submission" date="2016-07" db="EMBL/GenBank/DDBJ databases">
        <title>Pervasive Adenine N6-methylation of Active Genes in Fungi.</title>
        <authorList>
            <consortium name="DOE Joint Genome Institute"/>
            <person name="Mondo S.J."/>
            <person name="Dannebaum R.O."/>
            <person name="Kuo R.C."/>
            <person name="Labutti K."/>
            <person name="Haridas S."/>
            <person name="Kuo A."/>
            <person name="Salamov A."/>
            <person name="Ahrendt S.R."/>
            <person name="Lipzen A."/>
            <person name="Sullivan W."/>
            <person name="Andreopoulos W.B."/>
            <person name="Clum A."/>
            <person name="Lindquist E."/>
            <person name="Daum C."/>
            <person name="Ramamoorthy G.K."/>
            <person name="Gryganskyi A."/>
            <person name="Culley D."/>
            <person name="Magnuson J.K."/>
            <person name="James T.Y."/>
            <person name="O'Malley M.A."/>
            <person name="Stajich J.E."/>
            <person name="Spatafora J.W."/>
            <person name="Visel A."/>
            <person name="Grigoriev I.V."/>
        </authorList>
    </citation>
    <scope>NUCLEOTIDE SEQUENCE [LARGE SCALE GENOMIC DNA]</scope>
    <source>
        <strain evidence="2 3">NRRL 1336</strain>
    </source>
</reference>
<proteinExistence type="inferred from homology"/>
<feature type="signal peptide" evidence="1">
    <location>
        <begin position="1"/>
        <end position="16"/>
    </location>
</feature>
<gene>
    <name evidence="2" type="ORF">BCR42DRAFT_454343</name>
</gene>
<dbReference type="InterPro" id="IPR008257">
    <property type="entry name" value="Pept_M19"/>
</dbReference>
<dbReference type="EMBL" id="MCGE01000023">
    <property type="protein sequence ID" value="ORZ10788.1"/>
    <property type="molecule type" value="Genomic_DNA"/>
</dbReference>
<dbReference type="Gene3D" id="3.20.20.140">
    <property type="entry name" value="Metal-dependent hydrolases"/>
    <property type="match status" value="1"/>
</dbReference>
<organism evidence="2 3">
    <name type="scientific">Absidia repens</name>
    <dbReference type="NCBI Taxonomy" id="90262"/>
    <lineage>
        <taxon>Eukaryota</taxon>
        <taxon>Fungi</taxon>
        <taxon>Fungi incertae sedis</taxon>
        <taxon>Mucoromycota</taxon>
        <taxon>Mucoromycotina</taxon>
        <taxon>Mucoromycetes</taxon>
        <taxon>Mucorales</taxon>
        <taxon>Cunninghamellaceae</taxon>
        <taxon>Absidia</taxon>
    </lineage>
</organism>
<dbReference type="Pfam" id="PF01244">
    <property type="entry name" value="Peptidase_M19"/>
    <property type="match status" value="1"/>
</dbReference>
<evidence type="ECO:0000313" key="2">
    <source>
        <dbReference type="EMBL" id="ORZ10788.1"/>
    </source>
</evidence>
<dbReference type="AlphaFoldDB" id="A0A1X2I748"/>
<keyword evidence="1" id="KW-0645">Protease</keyword>
<dbReference type="Proteomes" id="UP000193560">
    <property type="component" value="Unassembled WGS sequence"/>
</dbReference>
<comment type="cofactor">
    <cofactor evidence="1">
        <name>Zn(2+)</name>
        <dbReference type="ChEBI" id="CHEBI:29105"/>
    </cofactor>
</comment>
<keyword evidence="1" id="KW-0482">Metalloprotease</keyword>
<keyword evidence="1" id="KW-0862">Zinc</keyword>
<keyword evidence="3" id="KW-1185">Reference proteome</keyword>
<dbReference type="GO" id="GO:0046872">
    <property type="term" value="F:metal ion binding"/>
    <property type="evidence" value="ECO:0007669"/>
    <property type="project" value="UniProtKB-UniRule"/>
</dbReference>
<dbReference type="PROSITE" id="PS51365">
    <property type="entry name" value="RENAL_DIPEPTIDASE_2"/>
    <property type="match status" value="1"/>
</dbReference>
<dbReference type="CDD" id="cd01301">
    <property type="entry name" value="rDP_like"/>
    <property type="match status" value="1"/>
</dbReference>
<protein>
    <recommendedName>
        <fullName evidence="1">Dipeptidase</fullName>
        <ecNumber evidence="1">3.4.13.19</ecNumber>
    </recommendedName>
</protein>
<comment type="catalytic activity">
    <reaction evidence="1">
        <text>an L-aminoacyl-L-amino acid + H2O = 2 an L-alpha-amino acid</text>
        <dbReference type="Rhea" id="RHEA:48940"/>
        <dbReference type="ChEBI" id="CHEBI:15377"/>
        <dbReference type="ChEBI" id="CHEBI:59869"/>
        <dbReference type="ChEBI" id="CHEBI:77460"/>
        <dbReference type="EC" id="3.4.13.19"/>
    </reaction>
</comment>
<sequence length="390" mass="43787">MKIFPLLCLLLPAVQCYDQEVLSVSGRKHHLDDSASLKHANRLLRHHPLIDTHNDFPMLLAFDKKGKINNLDIYHLNNSHTDISRIEKGHLMGQFWSVYTECEATDDNQVLAAMESIDAVKRMVQLHPKTFQLVTSTKQFKKAFRNRRVASMMGMEGGQMIGNSMAALRTFYDLGIRYMTLTHNCHLPWVESCCDPNPPPFEKGLGLTEFGKKIVGEMNRLGMMVDISHVAHSTMNAVLDITKAPVLFSHSSSHALCEIERNVPDSVLSRLASSEVDGVVMVNFYNRFVTCGPDATLYDVADHIDHIGKVAGRDKVGIGADYNGIEITPTGLEDVSKYPDLFAELIERGWSDHELVGLAGRNLLRVWKGVERARDALEDELPSEDRLDDF</sequence>
<dbReference type="InterPro" id="IPR032466">
    <property type="entry name" value="Metal_Hydrolase"/>
</dbReference>
<dbReference type="OrthoDB" id="445695at2759"/>
<dbReference type="STRING" id="90262.A0A1X2I748"/>
<dbReference type="GO" id="GO:0070573">
    <property type="term" value="F:metallodipeptidase activity"/>
    <property type="evidence" value="ECO:0007669"/>
    <property type="project" value="InterPro"/>
</dbReference>
<evidence type="ECO:0000256" key="1">
    <source>
        <dbReference type="RuleBase" id="RU341113"/>
    </source>
</evidence>
<keyword evidence="1" id="KW-0732">Signal</keyword>
<dbReference type="PANTHER" id="PTHR10443">
    <property type="entry name" value="MICROSOMAL DIPEPTIDASE"/>
    <property type="match status" value="1"/>
</dbReference>
<dbReference type="GO" id="GO:0006508">
    <property type="term" value="P:proteolysis"/>
    <property type="evidence" value="ECO:0007669"/>
    <property type="project" value="UniProtKB-KW"/>
</dbReference>
<dbReference type="PROSITE" id="PS00869">
    <property type="entry name" value="RENAL_DIPEPTIDASE_1"/>
    <property type="match status" value="1"/>
</dbReference>
<dbReference type="PANTHER" id="PTHR10443:SF12">
    <property type="entry name" value="DIPEPTIDASE"/>
    <property type="match status" value="1"/>
</dbReference>
<dbReference type="EC" id="3.4.13.19" evidence="1"/>
<keyword evidence="1" id="KW-0479">Metal-binding</keyword>
<accession>A0A1X2I748</accession>